<keyword evidence="7 14" id="KW-0489">Methyltransferase</keyword>
<sequence length="538" mass="61220">MIENESSDGHEAEEYVGLADFVAEGDEQLSFSVGDKLKVHDRSSDVWWWAELQGHFGYVPSSYLQQTAEDEEDAWQDDEYFGNYGTLRLHLEMLSDKPRTETYRQVILNNSVALRGKVVMDLGCGTGVISLFCARLAHPEAVYAVEASSMAEHTKELVRQNGCEGVVTVFQERAENLILPGKVDVLVSEWMGNCLLFEYMVESVLLARDRWLKEGGMMWPSSACLTVVPCQAFSDYRQKMEFWEKPYGLDFSYLQSLAQKEFLSQPKFSHHLLPEDCLSTPADVVTLDMVTIQVSDLETLKGEFSFTVEKSGIFHGFTVWFSAHFQSLEEDGPSLELNTGPYSEITHWKQTLFMLDAPVTVEEGDSIAGSIRLQRNPIWRRHLSITFSWNINSTEVSNEMEEFVNGSGEHGFVVFTLGSLISQIPEAKARDFFEAFRQIPQRVLWRNTGPVPQNAPKNVKLMKWLPQNDLWGICNGVPMVMIPLFGDQGDNTQRLVSRGVAETLRIYDLTSEKLLVALRKVINDKRKCFKKTQKRTRE</sequence>
<evidence type="ECO:0000256" key="9">
    <source>
        <dbReference type="ARBA" id="ARBA00022691"/>
    </source>
</evidence>
<evidence type="ECO:0000259" key="15">
    <source>
        <dbReference type="PROSITE" id="PS50002"/>
    </source>
</evidence>
<organism evidence="16 17">
    <name type="scientific">Labeo rohita</name>
    <name type="common">Indian major carp</name>
    <name type="synonym">Cyprinus rohita</name>
    <dbReference type="NCBI Taxonomy" id="84645"/>
    <lineage>
        <taxon>Eukaryota</taxon>
        <taxon>Metazoa</taxon>
        <taxon>Chordata</taxon>
        <taxon>Craniata</taxon>
        <taxon>Vertebrata</taxon>
        <taxon>Euteleostomi</taxon>
        <taxon>Actinopterygii</taxon>
        <taxon>Neopterygii</taxon>
        <taxon>Teleostei</taxon>
        <taxon>Ostariophysi</taxon>
        <taxon>Cypriniformes</taxon>
        <taxon>Cyprinidae</taxon>
        <taxon>Labeoninae</taxon>
        <taxon>Labeonini</taxon>
        <taxon>Labeo</taxon>
    </lineage>
</organism>
<comment type="catalytic activity">
    <reaction evidence="11">
        <text>L-arginyl-[protein] + 2 S-adenosyl-L-methionine = N(omega),N(omega)-dimethyl-L-arginyl-[protein] + 2 S-adenosyl-L-homocysteine + 2 H(+)</text>
        <dbReference type="Rhea" id="RHEA:48096"/>
        <dbReference type="Rhea" id="RHEA-COMP:10532"/>
        <dbReference type="Rhea" id="RHEA-COMP:11991"/>
        <dbReference type="ChEBI" id="CHEBI:15378"/>
        <dbReference type="ChEBI" id="CHEBI:29965"/>
        <dbReference type="ChEBI" id="CHEBI:57856"/>
        <dbReference type="ChEBI" id="CHEBI:59789"/>
        <dbReference type="ChEBI" id="CHEBI:61897"/>
        <dbReference type="EC" id="2.1.1.319"/>
    </reaction>
</comment>
<dbReference type="FunFam" id="3.40.50.150:FF:000016">
    <property type="entry name" value="Protein arginine N-methyltransferase 6"/>
    <property type="match status" value="1"/>
</dbReference>
<proteinExistence type="predicted"/>
<dbReference type="Pfam" id="PF13649">
    <property type="entry name" value="Methyltransf_25"/>
    <property type="match status" value="1"/>
</dbReference>
<gene>
    <name evidence="16" type="ORF">ROHU_019602</name>
</gene>
<dbReference type="FunFam" id="2.70.160.11:FF:000007">
    <property type="entry name" value="Protein arginine N-methyltransferase 2"/>
    <property type="match status" value="1"/>
</dbReference>
<evidence type="ECO:0000256" key="14">
    <source>
        <dbReference type="PROSITE-ProRule" id="PRU01015"/>
    </source>
</evidence>
<dbReference type="CDD" id="cd03784">
    <property type="entry name" value="GT1_Gtf-like"/>
    <property type="match status" value="1"/>
</dbReference>
<evidence type="ECO:0000256" key="3">
    <source>
        <dbReference type="ARBA" id="ARBA00011925"/>
    </source>
</evidence>
<dbReference type="PANTHER" id="PTHR11006">
    <property type="entry name" value="PROTEIN ARGININE N-METHYLTRANSFERASE"/>
    <property type="match status" value="1"/>
</dbReference>
<evidence type="ECO:0000256" key="10">
    <source>
        <dbReference type="ARBA" id="ARBA00023242"/>
    </source>
</evidence>
<dbReference type="GO" id="GO:0042054">
    <property type="term" value="F:histone methyltransferase activity"/>
    <property type="evidence" value="ECO:0007669"/>
    <property type="project" value="UniProtKB-ARBA"/>
</dbReference>
<evidence type="ECO:0000256" key="2">
    <source>
        <dbReference type="ARBA" id="ARBA00004496"/>
    </source>
</evidence>
<evidence type="ECO:0000256" key="8">
    <source>
        <dbReference type="ARBA" id="ARBA00022679"/>
    </source>
</evidence>
<dbReference type="Gene3D" id="2.70.160.11">
    <property type="entry name" value="Hnrnp arginine n-methyltransferase1"/>
    <property type="match status" value="1"/>
</dbReference>
<dbReference type="Gene3D" id="3.40.50.2000">
    <property type="entry name" value="Glycogen Phosphorylase B"/>
    <property type="match status" value="2"/>
</dbReference>
<comment type="caution">
    <text evidence="16">The sequence shown here is derived from an EMBL/GenBank/DDBJ whole genome shotgun (WGS) entry which is preliminary data.</text>
</comment>
<dbReference type="PROSITE" id="PS50002">
    <property type="entry name" value="SH3"/>
    <property type="match status" value="1"/>
</dbReference>
<dbReference type="Gene3D" id="2.30.30.40">
    <property type="entry name" value="SH3 Domains"/>
    <property type="match status" value="1"/>
</dbReference>
<protein>
    <recommendedName>
        <fullName evidence="4">Protein arginine N-methyltransferase 2</fullName>
        <ecNumber evidence="3">2.1.1.319</ecNumber>
    </recommendedName>
    <alternativeName>
        <fullName evidence="12">Histone-arginine N-methyltransferase PRMT2</fullName>
    </alternativeName>
</protein>
<accession>A0A498NE67</accession>
<dbReference type="STRING" id="84645.A0A498NE67"/>
<dbReference type="SMART" id="SM00326">
    <property type="entry name" value="SH3"/>
    <property type="match status" value="1"/>
</dbReference>
<dbReference type="PANTHER" id="PTHR11006:SF92">
    <property type="entry name" value="PROTEIN ARGININE N-METHYLTRANSFERASE 2"/>
    <property type="match status" value="1"/>
</dbReference>
<evidence type="ECO:0000313" key="17">
    <source>
        <dbReference type="Proteomes" id="UP000290572"/>
    </source>
</evidence>
<evidence type="ECO:0000256" key="4">
    <source>
        <dbReference type="ARBA" id="ARBA00018778"/>
    </source>
</evidence>
<dbReference type="GO" id="GO:0005634">
    <property type="term" value="C:nucleus"/>
    <property type="evidence" value="ECO:0007669"/>
    <property type="project" value="UniProtKB-SubCell"/>
</dbReference>
<reference evidence="16 17" key="1">
    <citation type="submission" date="2018-03" db="EMBL/GenBank/DDBJ databases">
        <title>Draft genome sequence of Rohu Carp (Labeo rohita).</title>
        <authorList>
            <person name="Das P."/>
            <person name="Kushwaha B."/>
            <person name="Joshi C.G."/>
            <person name="Kumar D."/>
            <person name="Nagpure N.S."/>
            <person name="Sahoo L."/>
            <person name="Das S.P."/>
            <person name="Bit A."/>
            <person name="Patnaik S."/>
            <person name="Meher P.K."/>
            <person name="Jayasankar P."/>
            <person name="Koringa P.G."/>
            <person name="Patel N.V."/>
            <person name="Hinsu A.T."/>
            <person name="Kumar R."/>
            <person name="Pandey M."/>
            <person name="Agarwal S."/>
            <person name="Srivastava S."/>
            <person name="Singh M."/>
            <person name="Iquebal M.A."/>
            <person name="Jaiswal S."/>
            <person name="Angadi U.B."/>
            <person name="Kumar N."/>
            <person name="Raza M."/>
            <person name="Shah T.M."/>
            <person name="Rai A."/>
            <person name="Jena J.K."/>
        </authorList>
    </citation>
    <scope>NUCLEOTIDE SEQUENCE [LARGE SCALE GENOMIC DNA]</scope>
    <source>
        <strain evidence="16">DASCIFA01</strain>
        <tissue evidence="16">Testis</tissue>
    </source>
</reference>
<keyword evidence="17" id="KW-1185">Reference proteome</keyword>
<dbReference type="Gene3D" id="3.40.50.150">
    <property type="entry name" value="Vaccinia Virus protein VP39"/>
    <property type="match status" value="1"/>
</dbReference>
<keyword evidence="9 14" id="KW-0949">S-adenosyl-L-methionine</keyword>
<evidence type="ECO:0000256" key="12">
    <source>
        <dbReference type="ARBA" id="ARBA00082811"/>
    </source>
</evidence>
<dbReference type="EMBL" id="QBIY01011906">
    <property type="protein sequence ID" value="RXN28097.1"/>
    <property type="molecule type" value="Genomic_DNA"/>
</dbReference>
<dbReference type="InterPro" id="IPR002213">
    <property type="entry name" value="UDP_glucos_trans"/>
</dbReference>
<dbReference type="GO" id="GO:0032259">
    <property type="term" value="P:methylation"/>
    <property type="evidence" value="ECO:0007669"/>
    <property type="project" value="UniProtKB-KW"/>
</dbReference>
<dbReference type="SUPFAM" id="SSF50044">
    <property type="entry name" value="SH3-domain"/>
    <property type="match status" value="1"/>
</dbReference>
<dbReference type="AlphaFoldDB" id="A0A498NE67"/>
<dbReference type="SUPFAM" id="SSF53335">
    <property type="entry name" value="S-adenosyl-L-methionine-dependent methyltransferases"/>
    <property type="match status" value="1"/>
</dbReference>
<dbReference type="Proteomes" id="UP000290572">
    <property type="component" value="Unassembled WGS sequence"/>
</dbReference>
<keyword evidence="10" id="KW-0539">Nucleus</keyword>
<evidence type="ECO:0000313" key="16">
    <source>
        <dbReference type="EMBL" id="RXN28097.1"/>
    </source>
</evidence>
<keyword evidence="5 13" id="KW-0728">SH3 domain</keyword>
<evidence type="ECO:0000256" key="1">
    <source>
        <dbReference type="ARBA" id="ARBA00004123"/>
    </source>
</evidence>
<feature type="domain" description="SH3" evidence="15">
    <location>
        <begin position="10"/>
        <end position="69"/>
    </location>
</feature>
<evidence type="ECO:0000256" key="7">
    <source>
        <dbReference type="ARBA" id="ARBA00022603"/>
    </source>
</evidence>
<dbReference type="InterPro" id="IPR029063">
    <property type="entry name" value="SAM-dependent_MTases_sf"/>
</dbReference>
<dbReference type="PROSITE" id="PS51678">
    <property type="entry name" value="SAM_MT_PRMT"/>
    <property type="match status" value="1"/>
</dbReference>
<dbReference type="InterPro" id="IPR001452">
    <property type="entry name" value="SH3_domain"/>
</dbReference>
<name>A0A498NE67_LABRO</name>
<dbReference type="SUPFAM" id="SSF53756">
    <property type="entry name" value="UDP-Glycosyltransferase/glycogen phosphorylase"/>
    <property type="match status" value="1"/>
</dbReference>
<dbReference type="InterPro" id="IPR055135">
    <property type="entry name" value="PRMT_dom"/>
</dbReference>
<dbReference type="GO" id="GO:0005737">
    <property type="term" value="C:cytoplasm"/>
    <property type="evidence" value="ECO:0007669"/>
    <property type="project" value="UniProtKB-SubCell"/>
</dbReference>
<dbReference type="CDD" id="cd02440">
    <property type="entry name" value="AdoMet_MTases"/>
    <property type="match status" value="1"/>
</dbReference>
<dbReference type="InterPro" id="IPR041698">
    <property type="entry name" value="Methyltransf_25"/>
</dbReference>
<evidence type="ECO:0000256" key="11">
    <source>
        <dbReference type="ARBA" id="ARBA00049086"/>
    </source>
</evidence>
<dbReference type="Pfam" id="PF22528">
    <property type="entry name" value="PRMT_C"/>
    <property type="match status" value="1"/>
</dbReference>
<evidence type="ECO:0000256" key="5">
    <source>
        <dbReference type="ARBA" id="ARBA00022443"/>
    </source>
</evidence>
<dbReference type="InterPro" id="IPR025799">
    <property type="entry name" value="Arg_MeTrfase"/>
</dbReference>
<comment type="subcellular location">
    <subcellularLocation>
        <location evidence="2">Cytoplasm</location>
    </subcellularLocation>
    <subcellularLocation>
        <location evidence="1">Nucleus</location>
    </subcellularLocation>
</comment>
<evidence type="ECO:0000256" key="6">
    <source>
        <dbReference type="ARBA" id="ARBA00022490"/>
    </source>
</evidence>
<dbReference type="Pfam" id="PF00018">
    <property type="entry name" value="SH3_1"/>
    <property type="match status" value="1"/>
</dbReference>
<dbReference type="EC" id="2.1.1.319" evidence="3"/>
<evidence type="ECO:0000256" key="13">
    <source>
        <dbReference type="PROSITE-ProRule" id="PRU00192"/>
    </source>
</evidence>
<dbReference type="InterPro" id="IPR036028">
    <property type="entry name" value="SH3-like_dom_sf"/>
</dbReference>
<dbReference type="GO" id="GO:0008194">
    <property type="term" value="F:UDP-glycosyltransferase activity"/>
    <property type="evidence" value="ECO:0007669"/>
    <property type="project" value="InterPro"/>
</dbReference>
<keyword evidence="6" id="KW-0963">Cytoplasm</keyword>
<dbReference type="GO" id="GO:0035242">
    <property type="term" value="F:protein-arginine omega-N asymmetric methyltransferase activity"/>
    <property type="evidence" value="ECO:0007669"/>
    <property type="project" value="UniProtKB-EC"/>
</dbReference>
<keyword evidence="8 14" id="KW-0808">Transferase</keyword>